<gene>
    <name evidence="2" type="ORF">Ctob_009773</name>
</gene>
<organism evidence="2 3">
    <name type="scientific">Chrysochromulina tobinii</name>
    <dbReference type="NCBI Taxonomy" id="1460289"/>
    <lineage>
        <taxon>Eukaryota</taxon>
        <taxon>Haptista</taxon>
        <taxon>Haptophyta</taxon>
        <taxon>Prymnesiophyceae</taxon>
        <taxon>Prymnesiales</taxon>
        <taxon>Chrysochromulinaceae</taxon>
        <taxon>Chrysochromulina</taxon>
    </lineage>
</organism>
<dbReference type="AlphaFoldDB" id="A0A0M0JQU0"/>
<accession>A0A0M0JQU0</accession>
<evidence type="ECO:0000256" key="1">
    <source>
        <dbReference type="SAM" id="MobiDB-lite"/>
    </source>
</evidence>
<reference evidence="3" key="1">
    <citation type="journal article" date="2015" name="PLoS Genet.">
        <title>Genome Sequence and Transcriptome Analyses of Chrysochromulina tobin: Metabolic Tools for Enhanced Algal Fitness in the Prominent Order Prymnesiales (Haptophyceae).</title>
        <authorList>
            <person name="Hovde B.T."/>
            <person name="Deodato C.R."/>
            <person name="Hunsperger H.M."/>
            <person name="Ryken S.A."/>
            <person name="Yost W."/>
            <person name="Jha R.K."/>
            <person name="Patterson J."/>
            <person name="Monnat R.J. Jr."/>
            <person name="Barlow S.B."/>
            <person name="Starkenburg S.R."/>
            <person name="Cattolico R.A."/>
        </authorList>
    </citation>
    <scope>NUCLEOTIDE SEQUENCE</scope>
    <source>
        <strain evidence="3">CCMP291</strain>
    </source>
</reference>
<keyword evidence="3" id="KW-1185">Reference proteome</keyword>
<sequence>MTSKSQRGKDLHQTDGSGHVGPGAYDSQNHRSLTESLNEGKKKIGKSKAGFGSTSTRLLPHEKSIDDVEKWYRNMSPEQVKKYDESMAKIAQRDVMQTGASRKDK</sequence>
<comment type="caution">
    <text evidence="2">The sequence shown here is derived from an EMBL/GenBank/DDBJ whole genome shotgun (WGS) entry which is preliminary data.</text>
</comment>
<protein>
    <submittedName>
        <fullName evidence="2">Uncharacterized protein</fullName>
    </submittedName>
</protein>
<evidence type="ECO:0000313" key="3">
    <source>
        <dbReference type="Proteomes" id="UP000037460"/>
    </source>
</evidence>
<dbReference type="Proteomes" id="UP000037460">
    <property type="component" value="Unassembled WGS sequence"/>
</dbReference>
<feature type="compositionally biased region" description="Basic and acidic residues" evidence="1">
    <location>
        <begin position="28"/>
        <end position="42"/>
    </location>
</feature>
<proteinExistence type="predicted"/>
<evidence type="ECO:0000313" key="2">
    <source>
        <dbReference type="EMBL" id="KOO28628.1"/>
    </source>
</evidence>
<name>A0A0M0JQU0_9EUKA</name>
<feature type="region of interest" description="Disordered" evidence="1">
    <location>
        <begin position="1"/>
        <end position="62"/>
    </location>
</feature>
<dbReference type="EMBL" id="JWZX01002536">
    <property type="protein sequence ID" value="KOO28628.1"/>
    <property type="molecule type" value="Genomic_DNA"/>
</dbReference>